<dbReference type="InterPro" id="IPR050416">
    <property type="entry name" value="FAD-linked_Oxidoreductase"/>
</dbReference>
<dbReference type="InterPro" id="IPR016169">
    <property type="entry name" value="FAD-bd_PCMH_sub2"/>
</dbReference>
<dbReference type="EMBL" id="WWBZ02000033">
    <property type="protein sequence ID" value="KAF4307320.1"/>
    <property type="molecule type" value="Genomic_DNA"/>
</dbReference>
<sequence length="431" mass="46865">MKTCSLFLLSGLMVLPTASSPDLPTGANAIGPTEVLISSSNLNTLVLSADRETLSIGPGPRLSDVYEFLQGSGLAVVGARIGPVGVPGLLLSGGVSFYSYEYGLASTNGNIKGYECILADGRIIELTATNEYSDLFWALQGGGNSFCLVTRIDLRTLRAPSTMFGAPSYGGSEVKNEFMDAVYNFVTSGHEDQKGAIIPVVQYAVGTAGPAYSSTLFYNGNSSTPEIVKGFLGDTITPLNSSTTLLPFSLGQYSKQVRPPFEEGGQSYGLRQRFHLLPIMAKREAMQLVHDSYFEAAQLQFRDVEKGVIGMAFNPITTQLLAASNKRPGSLQGLDQQPASWIEQTYSWKNAADDAVVDEFIQNFNTDMLRRLKIMNATGSFYYLNEADVDQPVFQNYPATNLQRLEEIRCKYDPERVCTELMPGGFKVADV</sequence>
<dbReference type="Gene3D" id="3.40.462.20">
    <property type="match status" value="1"/>
</dbReference>
<evidence type="ECO:0000256" key="3">
    <source>
        <dbReference type="ARBA" id="ARBA00022827"/>
    </source>
</evidence>
<evidence type="ECO:0000313" key="7">
    <source>
        <dbReference type="EMBL" id="KAF4307320.1"/>
    </source>
</evidence>
<keyword evidence="4" id="KW-0560">Oxidoreductase</keyword>
<keyword evidence="5" id="KW-0732">Signal</keyword>
<feature type="chain" id="PRO_5034083607" description="FAD-binding PCMH-type domain-containing protein" evidence="5">
    <location>
        <begin position="20"/>
        <end position="431"/>
    </location>
</feature>
<gene>
    <name evidence="7" type="ORF">GTA08_BOTSDO06106</name>
</gene>
<dbReference type="Proteomes" id="UP000572817">
    <property type="component" value="Unassembled WGS sequence"/>
</dbReference>
<dbReference type="SUPFAM" id="SSF56176">
    <property type="entry name" value="FAD-binding/transporter-associated domain-like"/>
    <property type="match status" value="1"/>
</dbReference>
<evidence type="ECO:0000313" key="8">
    <source>
        <dbReference type="Proteomes" id="UP000572817"/>
    </source>
</evidence>
<comment type="similarity">
    <text evidence="1">Belongs to the oxygen-dependent FAD-linked oxidoreductase family.</text>
</comment>
<dbReference type="OrthoDB" id="2151789at2759"/>
<dbReference type="PANTHER" id="PTHR42973">
    <property type="entry name" value="BINDING OXIDOREDUCTASE, PUTATIVE (AFU_ORTHOLOGUE AFUA_1G17690)-RELATED"/>
    <property type="match status" value="1"/>
</dbReference>
<dbReference type="PROSITE" id="PS51387">
    <property type="entry name" value="FAD_PCMH"/>
    <property type="match status" value="1"/>
</dbReference>
<evidence type="ECO:0000256" key="4">
    <source>
        <dbReference type="ARBA" id="ARBA00023002"/>
    </source>
</evidence>
<dbReference type="Gene3D" id="3.30.465.10">
    <property type="match status" value="1"/>
</dbReference>
<protein>
    <recommendedName>
        <fullName evidence="6">FAD-binding PCMH-type domain-containing protein</fullName>
    </recommendedName>
</protein>
<dbReference type="InterPro" id="IPR036318">
    <property type="entry name" value="FAD-bd_PCMH-like_sf"/>
</dbReference>
<keyword evidence="8" id="KW-1185">Reference proteome</keyword>
<evidence type="ECO:0000259" key="6">
    <source>
        <dbReference type="PROSITE" id="PS51387"/>
    </source>
</evidence>
<dbReference type="InterPro" id="IPR006094">
    <property type="entry name" value="Oxid_FAD_bind_N"/>
</dbReference>
<dbReference type="AlphaFoldDB" id="A0A8H4ITU0"/>
<name>A0A8H4ITU0_9PEZI</name>
<evidence type="ECO:0000256" key="2">
    <source>
        <dbReference type="ARBA" id="ARBA00022630"/>
    </source>
</evidence>
<proteinExistence type="inferred from homology"/>
<keyword evidence="3" id="KW-0274">FAD</keyword>
<evidence type="ECO:0000256" key="5">
    <source>
        <dbReference type="SAM" id="SignalP"/>
    </source>
</evidence>
<dbReference type="InterPro" id="IPR016166">
    <property type="entry name" value="FAD-bd_PCMH"/>
</dbReference>
<keyword evidence="2" id="KW-0285">Flavoprotein</keyword>
<evidence type="ECO:0000256" key="1">
    <source>
        <dbReference type="ARBA" id="ARBA00005466"/>
    </source>
</evidence>
<comment type="caution">
    <text evidence="7">The sequence shown here is derived from an EMBL/GenBank/DDBJ whole genome shotgun (WGS) entry which is preliminary data.</text>
</comment>
<accession>A0A8H4ITU0</accession>
<dbReference type="Pfam" id="PF01565">
    <property type="entry name" value="FAD_binding_4"/>
    <property type="match status" value="1"/>
</dbReference>
<feature type="signal peptide" evidence="5">
    <location>
        <begin position="1"/>
        <end position="19"/>
    </location>
</feature>
<feature type="domain" description="FAD-binding PCMH-type" evidence="6">
    <location>
        <begin position="1"/>
        <end position="159"/>
    </location>
</feature>
<dbReference type="GO" id="GO:0016491">
    <property type="term" value="F:oxidoreductase activity"/>
    <property type="evidence" value="ECO:0007669"/>
    <property type="project" value="UniProtKB-KW"/>
</dbReference>
<dbReference type="GO" id="GO:0071949">
    <property type="term" value="F:FAD binding"/>
    <property type="evidence" value="ECO:0007669"/>
    <property type="project" value="InterPro"/>
</dbReference>
<reference evidence="7" key="1">
    <citation type="submission" date="2020-04" db="EMBL/GenBank/DDBJ databases">
        <title>Genome Assembly and Annotation of Botryosphaeria dothidea sdau 11-99, a Latent Pathogen of Apple Fruit Ring Rot in China.</title>
        <authorList>
            <person name="Yu C."/>
            <person name="Diao Y."/>
            <person name="Lu Q."/>
            <person name="Zhao J."/>
            <person name="Cui S."/>
            <person name="Peng C."/>
            <person name="He B."/>
            <person name="Liu H."/>
        </authorList>
    </citation>
    <scope>NUCLEOTIDE SEQUENCE [LARGE SCALE GENOMIC DNA]</scope>
    <source>
        <strain evidence="7">Sdau11-99</strain>
    </source>
</reference>
<dbReference type="PANTHER" id="PTHR42973:SF54">
    <property type="entry name" value="FAD-BINDING PCMH-TYPE DOMAIN-CONTAINING PROTEIN"/>
    <property type="match status" value="1"/>
</dbReference>
<organism evidence="7 8">
    <name type="scientific">Botryosphaeria dothidea</name>
    <dbReference type="NCBI Taxonomy" id="55169"/>
    <lineage>
        <taxon>Eukaryota</taxon>
        <taxon>Fungi</taxon>
        <taxon>Dikarya</taxon>
        <taxon>Ascomycota</taxon>
        <taxon>Pezizomycotina</taxon>
        <taxon>Dothideomycetes</taxon>
        <taxon>Dothideomycetes incertae sedis</taxon>
        <taxon>Botryosphaeriales</taxon>
        <taxon>Botryosphaeriaceae</taxon>
        <taxon>Botryosphaeria</taxon>
    </lineage>
</organism>